<dbReference type="InterPro" id="IPR005467">
    <property type="entry name" value="His_kinase_dom"/>
</dbReference>
<evidence type="ECO:0000256" key="6">
    <source>
        <dbReference type="ARBA" id="ARBA00022692"/>
    </source>
</evidence>
<feature type="compositionally biased region" description="Basic and acidic residues" evidence="9">
    <location>
        <begin position="215"/>
        <end position="234"/>
    </location>
</feature>
<feature type="domain" description="Histidine kinase" evidence="11">
    <location>
        <begin position="270"/>
        <end position="502"/>
    </location>
</feature>
<name>A0A8U0KU76_BIFLI</name>
<dbReference type="InterPro" id="IPR036890">
    <property type="entry name" value="HATPase_C_sf"/>
</dbReference>
<dbReference type="EC" id="2.7.13.3" evidence="3"/>
<dbReference type="InterPro" id="IPR036097">
    <property type="entry name" value="HisK_dim/P_sf"/>
</dbReference>
<evidence type="ECO:0000313" key="15">
    <source>
        <dbReference type="Proteomes" id="UP000494270"/>
    </source>
</evidence>
<dbReference type="SUPFAM" id="SSF55874">
    <property type="entry name" value="ATPase domain of HSP90 chaperone/DNA topoisomerase II/histidine kinase"/>
    <property type="match status" value="1"/>
</dbReference>
<dbReference type="Proteomes" id="UP000494179">
    <property type="component" value="Unassembled WGS sequence"/>
</dbReference>
<sequence>MKATNTAKASGRIQALAGKLRPKSFRAKLTLAISLVFLIAMGSATLVQTIVVNSMFTYATTVTAKNPEMQVESQHSGSGTGKRPDSDPRMFSRGSGTGLNDITGTSSVGGDMGDGDYQVEWGKDGSYTINTPYGVSVWNQDNIATGLRISAAIIFVFFGITSILIIWLVTSRMSRQLTSISAQAAALDPAKLDTRIDVNGPPSRRRPQFRRAGRRGTEDWDHSTDSRTDSRTDGRAAGQSSEVTQLGDAINGMLDRIQAASEAERRFVSNASHELRTPIAAVETNLDAPLAQGRFPEDVRPSVQRALDANRRGAQLVQALLTLSRIQSGTIGGKQAGDVTQMSPASTARTSTDLYGCVGNSLADIDDAATKRRITITVNKVGGDADMFLIAADPALLELAVGNLLRNAVVHNTDDGSIDVTVVSDEDGSGPRLTVTNTTDEMLPDDLNELTQPFHRGENSRISAVPGVGLGLSIASAACEAMGARLELGQPAEGEFRASIRF</sequence>
<keyword evidence="7 12" id="KW-0418">Kinase</keyword>
<evidence type="ECO:0000313" key="14">
    <source>
        <dbReference type="Proteomes" id="UP000494179"/>
    </source>
</evidence>
<dbReference type="PANTHER" id="PTHR45436">
    <property type="entry name" value="SENSOR HISTIDINE KINASE YKOH"/>
    <property type="match status" value="1"/>
</dbReference>
<proteinExistence type="predicted"/>
<dbReference type="SUPFAM" id="SSF47384">
    <property type="entry name" value="Homodimeric domain of signal transducing histidine kinase"/>
    <property type="match status" value="1"/>
</dbReference>
<feature type="transmembrane region" description="Helical" evidence="10">
    <location>
        <begin position="29"/>
        <end position="51"/>
    </location>
</feature>
<dbReference type="GO" id="GO:0005886">
    <property type="term" value="C:plasma membrane"/>
    <property type="evidence" value="ECO:0007669"/>
    <property type="project" value="UniProtKB-SubCell"/>
</dbReference>
<dbReference type="GO" id="GO:0000155">
    <property type="term" value="F:phosphorelay sensor kinase activity"/>
    <property type="evidence" value="ECO:0007669"/>
    <property type="project" value="InterPro"/>
</dbReference>
<dbReference type="Gene3D" id="3.30.565.10">
    <property type="entry name" value="Histidine kinase-like ATPase, C-terminal domain"/>
    <property type="match status" value="1"/>
</dbReference>
<dbReference type="EMBL" id="CABWKI010000029">
    <property type="protein sequence ID" value="VWQ37478.1"/>
    <property type="molecule type" value="Genomic_DNA"/>
</dbReference>
<evidence type="ECO:0000313" key="13">
    <source>
        <dbReference type="EMBL" id="VWQ37478.1"/>
    </source>
</evidence>
<keyword evidence="6 10" id="KW-0812">Transmembrane</keyword>
<dbReference type="SMART" id="SM00388">
    <property type="entry name" value="HisKA"/>
    <property type="match status" value="1"/>
</dbReference>
<protein>
    <recommendedName>
        <fullName evidence="3">histidine kinase</fullName>
        <ecNumber evidence="3">2.7.13.3</ecNumber>
    </recommendedName>
</protein>
<evidence type="ECO:0000256" key="8">
    <source>
        <dbReference type="ARBA" id="ARBA00022989"/>
    </source>
</evidence>
<evidence type="ECO:0000256" key="4">
    <source>
        <dbReference type="ARBA" id="ARBA00022553"/>
    </source>
</evidence>
<dbReference type="Pfam" id="PF00512">
    <property type="entry name" value="HisKA"/>
    <property type="match status" value="1"/>
</dbReference>
<dbReference type="InterPro" id="IPR050428">
    <property type="entry name" value="TCS_sensor_his_kinase"/>
</dbReference>
<feature type="compositionally biased region" description="Basic residues" evidence="9">
    <location>
        <begin position="203"/>
        <end position="214"/>
    </location>
</feature>
<evidence type="ECO:0000256" key="1">
    <source>
        <dbReference type="ARBA" id="ARBA00000085"/>
    </source>
</evidence>
<dbReference type="RefSeq" id="WP_234895662.1">
    <property type="nucleotide sequence ID" value="NZ_CABWKE010000031.1"/>
</dbReference>
<dbReference type="PROSITE" id="PS50109">
    <property type="entry name" value="HIS_KIN"/>
    <property type="match status" value="1"/>
</dbReference>
<comment type="subcellular location">
    <subcellularLocation>
        <location evidence="2">Cell membrane</location>
    </subcellularLocation>
</comment>
<evidence type="ECO:0000256" key="9">
    <source>
        <dbReference type="SAM" id="MobiDB-lite"/>
    </source>
</evidence>
<evidence type="ECO:0000259" key="11">
    <source>
        <dbReference type="PROSITE" id="PS50109"/>
    </source>
</evidence>
<feature type="transmembrane region" description="Helical" evidence="10">
    <location>
        <begin position="149"/>
        <end position="169"/>
    </location>
</feature>
<feature type="region of interest" description="Disordered" evidence="9">
    <location>
        <begin position="193"/>
        <end position="242"/>
    </location>
</feature>
<dbReference type="InterPro" id="IPR003661">
    <property type="entry name" value="HisK_dim/P_dom"/>
</dbReference>
<organism evidence="12 15">
    <name type="scientific">Bifidobacterium longum subsp. infantis</name>
    <dbReference type="NCBI Taxonomy" id="1682"/>
    <lineage>
        <taxon>Bacteria</taxon>
        <taxon>Bacillati</taxon>
        <taxon>Actinomycetota</taxon>
        <taxon>Actinomycetes</taxon>
        <taxon>Bifidobacteriales</taxon>
        <taxon>Bifidobacteriaceae</taxon>
        <taxon>Bifidobacterium</taxon>
    </lineage>
</organism>
<keyword evidence="10" id="KW-0472">Membrane</keyword>
<dbReference type="AlphaFoldDB" id="A0A8U0KU76"/>
<dbReference type="EMBL" id="CABWKE010000031">
    <property type="protein sequence ID" value="VWQ28790.1"/>
    <property type="molecule type" value="Genomic_DNA"/>
</dbReference>
<dbReference type="CDD" id="cd00082">
    <property type="entry name" value="HisKA"/>
    <property type="match status" value="1"/>
</dbReference>
<dbReference type="SMART" id="SM00387">
    <property type="entry name" value="HATPase_c"/>
    <property type="match status" value="1"/>
</dbReference>
<accession>A0A8U0KU76</accession>
<feature type="compositionally biased region" description="Polar residues" evidence="9">
    <location>
        <begin position="98"/>
        <end position="108"/>
    </location>
</feature>
<evidence type="ECO:0000313" key="12">
    <source>
        <dbReference type="EMBL" id="VWQ28790.1"/>
    </source>
</evidence>
<comment type="caution">
    <text evidence="12">The sequence shown here is derived from an EMBL/GenBank/DDBJ whole genome shotgun (WGS) entry which is preliminary data.</text>
</comment>
<evidence type="ECO:0000256" key="7">
    <source>
        <dbReference type="ARBA" id="ARBA00022777"/>
    </source>
</evidence>
<comment type="catalytic activity">
    <reaction evidence="1">
        <text>ATP + protein L-histidine = ADP + protein N-phospho-L-histidine.</text>
        <dbReference type="EC" id="2.7.13.3"/>
    </reaction>
</comment>
<gene>
    <name evidence="12" type="primary">tcrY_2</name>
    <name evidence="13" type="ORF">BIFLH664_01792</name>
    <name evidence="12" type="ORF">BIFLH665_01898</name>
</gene>
<dbReference type="Pfam" id="PF02518">
    <property type="entry name" value="HATPase_c"/>
    <property type="match status" value="1"/>
</dbReference>
<keyword evidence="8 10" id="KW-1133">Transmembrane helix</keyword>
<evidence type="ECO:0000256" key="5">
    <source>
        <dbReference type="ARBA" id="ARBA00022679"/>
    </source>
</evidence>
<evidence type="ECO:0000256" key="2">
    <source>
        <dbReference type="ARBA" id="ARBA00004236"/>
    </source>
</evidence>
<dbReference type="InterPro" id="IPR003594">
    <property type="entry name" value="HATPase_dom"/>
</dbReference>
<evidence type="ECO:0000256" key="3">
    <source>
        <dbReference type="ARBA" id="ARBA00012438"/>
    </source>
</evidence>
<feature type="region of interest" description="Disordered" evidence="9">
    <location>
        <begin position="67"/>
        <end position="115"/>
    </location>
</feature>
<dbReference type="Proteomes" id="UP000494270">
    <property type="component" value="Unassembled WGS sequence"/>
</dbReference>
<keyword evidence="4" id="KW-0597">Phosphoprotein</keyword>
<reference evidence="14 15" key="1">
    <citation type="submission" date="2019-10" db="EMBL/GenBank/DDBJ databases">
        <authorList>
            <consortium name="Melissa Lawson"/>
            <person name="O'neill I."/>
        </authorList>
    </citation>
    <scope>NUCLEOTIDE SEQUENCE [LARGE SCALE GENOMIC DNA]</scope>
    <source>
        <strain evidence="13">LH_664</strain>
        <strain evidence="12">LH_665</strain>
    </source>
</reference>
<dbReference type="Gene3D" id="1.10.287.130">
    <property type="match status" value="1"/>
</dbReference>
<dbReference type="PANTHER" id="PTHR45436:SF5">
    <property type="entry name" value="SENSOR HISTIDINE KINASE TRCS"/>
    <property type="match status" value="1"/>
</dbReference>
<evidence type="ECO:0000256" key="10">
    <source>
        <dbReference type="SAM" id="Phobius"/>
    </source>
</evidence>
<keyword evidence="5" id="KW-0808">Transferase</keyword>